<feature type="region of interest" description="Disordered" evidence="1">
    <location>
        <begin position="1"/>
        <end position="20"/>
    </location>
</feature>
<dbReference type="AlphaFoldDB" id="A0A8H9FUK2"/>
<dbReference type="Pfam" id="PF02148">
    <property type="entry name" value="zf-UBP"/>
    <property type="match status" value="1"/>
</dbReference>
<evidence type="ECO:0000313" key="4">
    <source>
        <dbReference type="Proteomes" id="UP000628079"/>
    </source>
</evidence>
<protein>
    <recommendedName>
        <fullName evidence="2">UBP-type domain-containing protein</fullName>
    </recommendedName>
</protein>
<dbReference type="RefSeq" id="WP_035948757.1">
    <property type="nucleotide sequence ID" value="NZ_BMEA01000003.1"/>
</dbReference>
<dbReference type="GO" id="GO:0008270">
    <property type="term" value="F:zinc ion binding"/>
    <property type="evidence" value="ECO:0007669"/>
    <property type="project" value="InterPro"/>
</dbReference>
<feature type="domain" description="UBP-type" evidence="2">
    <location>
        <begin position="1"/>
        <end position="106"/>
    </location>
</feature>
<dbReference type="SUPFAM" id="SSF57850">
    <property type="entry name" value="RING/U-box"/>
    <property type="match status" value="1"/>
</dbReference>
<reference evidence="3" key="2">
    <citation type="submission" date="2020-09" db="EMBL/GenBank/DDBJ databases">
        <authorList>
            <person name="Sun Q."/>
            <person name="Zhou Y."/>
        </authorList>
    </citation>
    <scope>NUCLEOTIDE SEQUENCE</scope>
    <source>
        <strain evidence="3">CGMCC 1.10749</strain>
    </source>
</reference>
<feature type="region of interest" description="Disordered" evidence="1">
    <location>
        <begin position="87"/>
        <end position="120"/>
    </location>
</feature>
<accession>A0A8H9FUK2</accession>
<gene>
    <name evidence="3" type="ORF">GCM10011314_29810</name>
</gene>
<sequence>MAALFAESADLDPSVPPSGTGCAECTAAQGWWVHLRRCTACGHVGCCDTSPEQHATAHFRETGHPIVASFEPGEAWLWNYATEEMGRGPSLAEPTARPEDQPVPGPQGRVPDNWRDLIHR</sequence>
<organism evidence="3 4">
    <name type="scientific">Knoellia flava</name>
    <dbReference type="NCBI Taxonomy" id="913969"/>
    <lineage>
        <taxon>Bacteria</taxon>
        <taxon>Bacillati</taxon>
        <taxon>Actinomycetota</taxon>
        <taxon>Actinomycetes</taxon>
        <taxon>Micrococcales</taxon>
        <taxon>Intrasporangiaceae</taxon>
        <taxon>Knoellia</taxon>
    </lineage>
</organism>
<dbReference type="InterPro" id="IPR001607">
    <property type="entry name" value="Znf_UBP"/>
</dbReference>
<comment type="caution">
    <text evidence="3">The sequence shown here is derived from an EMBL/GenBank/DDBJ whole genome shotgun (WGS) entry which is preliminary data.</text>
</comment>
<evidence type="ECO:0000256" key="1">
    <source>
        <dbReference type="SAM" id="MobiDB-lite"/>
    </source>
</evidence>
<dbReference type="Proteomes" id="UP000628079">
    <property type="component" value="Unassembled WGS sequence"/>
</dbReference>
<reference evidence="3" key="1">
    <citation type="journal article" date="2014" name="Int. J. Syst. Evol. Microbiol.">
        <title>Complete genome sequence of Corynebacterium casei LMG S-19264T (=DSM 44701T), isolated from a smear-ripened cheese.</title>
        <authorList>
            <consortium name="US DOE Joint Genome Institute (JGI-PGF)"/>
            <person name="Walter F."/>
            <person name="Albersmeier A."/>
            <person name="Kalinowski J."/>
            <person name="Ruckert C."/>
        </authorList>
    </citation>
    <scope>NUCLEOTIDE SEQUENCE</scope>
    <source>
        <strain evidence="3">CGMCC 1.10749</strain>
    </source>
</reference>
<name>A0A8H9FUK2_9MICO</name>
<proteinExistence type="predicted"/>
<dbReference type="Gene3D" id="3.30.40.10">
    <property type="entry name" value="Zinc/RING finger domain, C3HC4 (zinc finger)"/>
    <property type="match status" value="1"/>
</dbReference>
<dbReference type="InterPro" id="IPR013083">
    <property type="entry name" value="Znf_RING/FYVE/PHD"/>
</dbReference>
<evidence type="ECO:0000259" key="2">
    <source>
        <dbReference type="PROSITE" id="PS50271"/>
    </source>
</evidence>
<dbReference type="EMBL" id="BMEA01000003">
    <property type="protein sequence ID" value="GGB88021.1"/>
    <property type="molecule type" value="Genomic_DNA"/>
</dbReference>
<evidence type="ECO:0000313" key="3">
    <source>
        <dbReference type="EMBL" id="GGB88021.1"/>
    </source>
</evidence>
<dbReference type="PROSITE" id="PS50271">
    <property type="entry name" value="ZF_UBP"/>
    <property type="match status" value="1"/>
</dbReference>